<feature type="domain" description="TonB-dependent receptor plug" evidence="14">
    <location>
        <begin position="66"/>
        <end position="151"/>
    </location>
</feature>
<dbReference type="GO" id="GO:0015344">
    <property type="term" value="F:siderophore uptake transmembrane transporter activity"/>
    <property type="evidence" value="ECO:0007669"/>
    <property type="project" value="TreeGrafter"/>
</dbReference>
<dbReference type="PANTHER" id="PTHR30069">
    <property type="entry name" value="TONB-DEPENDENT OUTER MEMBRANE RECEPTOR"/>
    <property type="match status" value="1"/>
</dbReference>
<dbReference type="PROSITE" id="PS52016">
    <property type="entry name" value="TONB_DEPENDENT_REC_3"/>
    <property type="match status" value="1"/>
</dbReference>
<accession>A0A9D9DN65</accession>
<dbReference type="InterPro" id="IPR036942">
    <property type="entry name" value="Beta-barrel_TonB_sf"/>
</dbReference>
<keyword evidence="5 12" id="KW-0732">Signal</keyword>
<comment type="caution">
    <text evidence="15">The sequence shown here is derived from an EMBL/GenBank/DDBJ whole genome shotgun (WGS) entry which is preliminary data.</text>
</comment>
<feature type="signal peptide" evidence="12">
    <location>
        <begin position="1"/>
        <end position="21"/>
    </location>
</feature>
<evidence type="ECO:0000259" key="13">
    <source>
        <dbReference type="Pfam" id="PF00593"/>
    </source>
</evidence>
<dbReference type="InterPro" id="IPR039426">
    <property type="entry name" value="TonB-dep_rcpt-like"/>
</dbReference>
<dbReference type="GO" id="GO:0009279">
    <property type="term" value="C:cell outer membrane"/>
    <property type="evidence" value="ECO:0007669"/>
    <property type="project" value="UniProtKB-SubCell"/>
</dbReference>
<dbReference type="PANTHER" id="PTHR30069:SF29">
    <property type="entry name" value="HEMOGLOBIN AND HEMOGLOBIN-HAPTOGLOBIN-BINDING PROTEIN 1-RELATED"/>
    <property type="match status" value="1"/>
</dbReference>
<evidence type="ECO:0000256" key="8">
    <source>
        <dbReference type="ARBA" id="ARBA00023170"/>
    </source>
</evidence>
<evidence type="ECO:0000256" key="10">
    <source>
        <dbReference type="PROSITE-ProRule" id="PRU01360"/>
    </source>
</evidence>
<dbReference type="AlphaFoldDB" id="A0A9D9DN65"/>
<evidence type="ECO:0000256" key="11">
    <source>
        <dbReference type="RuleBase" id="RU003357"/>
    </source>
</evidence>
<dbReference type="SUPFAM" id="SSF56935">
    <property type="entry name" value="Porins"/>
    <property type="match status" value="1"/>
</dbReference>
<evidence type="ECO:0000256" key="2">
    <source>
        <dbReference type="ARBA" id="ARBA00022448"/>
    </source>
</evidence>
<dbReference type="InterPro" id="IPR000531">
    <property type="entry name" value="Beta-barrel_TonB"/>
</dbReference>
<evidence type="ECO:0000256" key="7">
    <source>
        <dbReference type="ARBA" id="ARBA00023136"/>
    </source>
</evidence>
<dbReference type="Gene3D" id="2.170.130.10">
    <property type="entry name" value="TonB-dependent receptor, plug domain"/>
    <property type="match status" value="1"/>
</dbReference>
<keyword evidence="9 10" id="KW-0998">Cell outer membrane</keyword>
<evidence type="ECO:0000256" key="6">
    <source>
        <dbReference type="ARBA" id="ARBA00023077"/>
    </source>
</evidence>
<keyword evidence="7 10" id="KW-0472">Membrane</keyword>
<dbReference type="GO" id="GO:0044718">
    <property type="term" value="P:siderophore transmembrane transport"/>
    <property type="evidence" value="ECO:0007669"/>
    <property type="project" value="TreeGrafter"/>
</dbReference>
<protein>
    <submittedName>
        <fullName evidence="15">TonB-dependent receptor</fullName>
    </submittedName>
</protein>
<keyword evidence="6 11" id="KW-0798">TonB box</keyword>
<feature type="chain" id="PRO_5039579201" evidence="12">
    <location>
        <begin position="22"/>
        <end position="627"/>
    </location>
</feature>
<evidence type="ECO:0000259" key="14">
    <source>
        <dbReference type="Pfam" id="PF07715"/>
    </source>
</evidence>
<reference evidence="15" key="1">
    <citation type="submission" date="2020-10" db="EMBL/GenBank/DDBJ databases">
        <authorList>
            <person name="Gilroy R."/>
        </authorList>
    </citation>
    <scope>NUCLEOTIDE SEQUENCE</scope>
    <source>
        <strain evidence="15">15467</strain>
    </source>
</reference>
<keyword evidence="2 10" id="KW-0813">Transport</keyword>
<organism evidence="15 16">
    <name type="scientific">Candidatus Egerieousia excrementavium</name>
    <dbReference type="NCBI Taxonomy" id="2840778"/>
    <lineage>
        <taxon>Bacteria</taxon>
        <taxon>Pseudomonadati</taxon>
        <taxon>Bacteroidota</taxon>
        <taxon>Bacteroidia</taxon>
        <taxon>Bacteroidales</taxon>
        <taxon>Candidatus Egerieousia</taxon>
    </lineage>
</organism>
<sequence length="627" mass="70695">MSSDICRTILLSLLMASIPLAGRSQQNDTLESAVIMSESKINASLNAKFAPGIRVERYANVETVTAGNTLSDLLQRETSLYIKEYGRGMNSYLAIRGTSSTHTSIDWNGQSLVVPTLGQADLSHVPTYFFDNMTIHVGGNSALYGNGSMGGSIQLRTTPRFKPGTSGDVTLKAGSFYTFFGGATLRTGSDNWESRTSAYYSFSKNNFKFRNNTKRGTPRERQNNARYSNYGILQEFSRRMKDESVLQLSFIYLDFDRQIQPSVSTNDSEYYHHSVLDRNVKATALYSGTRGIWHYRANVAYNYDYELYEEDIIAAGRFFVSMENQLSLGKVLLNAGGKCEYIRPDVDAYAAGTKEWRNELYLLALYNVTEKLSLGGGVRATFVTDISTPLQPSVNLKYGVNKNLSLRASFSGSVKVPTLNDRYWGGTATELEPEKGFTWEAGADYAFKMYGWSVKSYFTWYYSPIKDWIRWLPAGEVWRPRNVPKIESDGVETGFDAEKVFGSSTWNFSAKYAYTNVMMRESLYSNDPGVDHQVAYQPKHTLIARVGYRYGRIDARLTGTFTGKRTSNDIYDIMKAYFLLNAYLKYSPGDNITISCELNNILNKSYQNVKFYAMPGFNFSAGLQIKF</sequence>
<evidence type="ECO:0000256" key="9">
    <source>
        <dbReference type="ARBA" id="ARBA00023237"/>
    </source>
</evidence>
<evidence type="ECO:0000313" key="16">
    <source>
        <dbReference type="Proteomes" id="UP000823635"/>
    </source>
</evidence>
<dbReference type="Proteomes" id="UP000823635">
    <property type="component" value="Unassembled WGS sequence"/>
</dbReference>
<dbReference type="Pfam" id="PF07715">
    <property type="entry name" value="Plug"/>
    <property type="match status" value="1"/>
</dbReference>
<gene>
    <name evidence="15" type="ORF">IAC68_06085</name>
</gene>
<dbReference type="EMBL" id="JADINB010000133">
    <property type="protein sequence ID" value="MBO8429481.1"/>
    <property type="molecule type" value="Genomic_DNA"/>
</dbReference>
<dbReference type="Gene3D" id="2.40.170.20">
    <property type="entry name" value="TonB-dependent receptor, beta-barrel domain"/>
    <property type="match status" value="1"/>
</dbReference>
<keyword evidence="3 10" id="KW-1134">Transmembrane beta strand</keyword>
<evidence type="ECO:0000256" key="1">
    <source>
        <dbReference type="ARBA" id="ARBA00004571"/>
    </source>
</evidence>
<evidence type="ECO:0000256" key="5">
    <source>
        <dbReference type="ARBA" id="ARBA00022729"/>
    </source>
</evidence>
<name>A0A9D9DN65_9BACT</name>
<evidence type="ECO:0000313" key="15">
    <source>
        <dbReference type="EMBL" id="MBO8429481.1"/>
    </source>
</evidence>
<evidence type="ECO:0000256" key="12">
    <source>
        <dbReference type="SAM" id="SignalP"/>
    </source>
</evidence>
<keyword evidence="8 15" id="KW-0675">Receptor</keyword>
<dbReference type="InterPro" id="IPR037066">
    <property type="entry name" value="Plug_dom_sf"/>
</dbReference>
<keyword evidence="4 10" id="KW-0812">Transmembrane</keyword>
<comment type="similarity">
    <text evidence="10 11">Belongs to the TonB-dependent receptor family.</text>
</comment>
<feature type="domain" description="TonB-dependent receptor-like beta-barrel" evidence="13">
    <location>
        <begin position="176"/>
        <end position="601"/>
    </location>
</feature>
<evidence type="ECO:0000256" key="4">
    <source>
        <dbReference type="ARBA" id="ARBA00022692"/>
    </source>
</evidence>
<proteinExistence type="inferred from homology"/>
<dbReference type="InterPro" id="IPR012910">
    <property type="entry name" value="Plug_dom"/>
</dbReference>
<dbReference type="Pfam" id="PF00593">
    <property type="entry name" value="TonB_dep_Rec_b-barrel"/>
    <property type="match status" value="1"/>
</dbReference>
<evidence type="ECO:0000256" key="3">
    <source>
        <dbReference type="ARBA" id="ARBA00022452"/>
    </source>
</evidence>
<reference evidence="15" key="2">
    <citation type="journal article" date="2021" name="PeerJ">
        <title>Extensive microbial diversity within the chicken gut microbiome revealed by metagenomics and culture.</title>
        <authorList>
            <person name="Gilroy R."/>
            <person name="Ravi A."/>
            <person name="Getino M."/>
            <person name="Pursley I."/>
            <person name="Horton D.L."/>
            <person name="Alikhan N.F."/>
            <person name="Baker D."/>
            <person name="Gharbi K."/>
            <person name="Hall N."/>
            <person name="Watson M."/>
            <person name="Adriaenssens E.M."/>
            <person name="Foster-Nyarko E."/>
            <person name="Jarju S."/>
            <person name="Secka A."/>
            <person name="Antonio M."/>
            <person name="Oren A."/>
            <person name="Chaudhuri R.R."/>
            <person name="La Ragione R."/>
            <person name="Hildebrand F."/>
            <person name="Pallen M.J."/>
        </authorList>
    </citation>
    <scope>NUCLEOTIDE SEQUENCE</scope>
    <source>
        <strain evidence="15">15467</strain>
    </source>
</reference>
<comment type="subcellular location">
    <subcellularLocation>
        <location evidence="1 10">Cell outer membrane</location>
        <topology evidence="1 10">Multi-pass membrane protein</topology>
    </subcellularLocation>
</comment>